<evidence type="ECO:0000313" key="1">
    <source>
        <dbReference type="EMBL" id="KJZ71864.1"/>
    </source>
</evidence>
<protein>
    <submittedName>
        <fullName evidence="1">Uncharacterized protein</fullName>
    </submittedName>
</protein>
<gene>
    <name evidence="1" type="ORF">HIM_08709</name>
</gene>
<sequence>MGDRKTITYTFGGPEALSQYEEMVQKIVREDTGAFVWPATTTLLPKNFPPPVTEETIVKLRELHGVVVEEIQDQD</sequence>
<dbReference type="Proteomes" id="UP000054481">
    <property type="component" value="Unassembled WGS sequence"/>
</dbReference>
<keyword evidence="2" id="KW-1185">Reference proteome</keyword>
<organism evidence="1 2">
    <name type="scientific">Hirsutella minnesotensis 3608</name>
    <dbReference type="NCBI Taxonomy" id="1043627"/>
    <lineage>
        <taxon>Eukaryota</taxon>
        <taxon>Fungi</taxon>
        <taxon>Dikarya</taxon>
        <taxon>Ascomycota</taxon>
        <taxon>Pezizomycotina</taxon>
        <taxon>Sordariomycetes</taxon>
        <taxon>Hypocreomycetidae</taxon>
        <taxon>Hypocreales</taxon>
        <taxon>Ophiocordycipitaceae</taxon>
        <taxon>Hirsutella</taxon>
    </lineage>
</organism>
<reference evidence="1 2" key="1">
    <citation type="journal article" date="2014" name="Genome Biol. Evol.">
        <title>Comparative genomics and transcriptomics analyses reveal divergent lifestyle features of nematode endoparasitic fungus Hirsutella minnesotensis.</title>
        <authorList>
            <person name="Lai Y."/>
            <person name="Liu K."/>
            <person name="Zhang X."/>
            <person name="Zhang X."/>
            <person name="Li K."/>
            <person name="Wang N."/>
            <person name="Shu C."/>
            <person name="Wu Y."/>
            <person name="Wang C."/>
            <person name="Bushley K.E."/>
            <person name="Xiang M."/>
            <person name="Liu X."/>
        </authorList>
    </citation>
    <scope>NUCLEOTIDE SEQUENCE [LARGE SCALE GENOMIC DNA]</scope>
    <source>
        <strain evidence="1 2">3608</strain>
    </source>
</reference>
<accession>A0A0F8A3I0</accession>
<dbReference type="OrthoDB" id="3434980at2759"/>
<evidence type="ECO:0000313" key="2">
    <source>
        <dbReference type="Proteomes" id="UP000054481"/>
    </source>
</evidence>
<proteinExistence type="predicted"/>
<dbReference type="AlphaFoldDB" id="A0A0F8A3I0"/>
<dbReference type="EMBL" id="KQ030558">
    <property type="protein sequence ID" value="KJZ71864.1"/>
    <property type="molecule type" value="Genomic_DNA"/>
</dbReference>
<name>A0A0F8A3I0_9HYPO</name>